<protein>
    <submittedName>
        <fullName evidence="5">DoxX family protein</fullName>
    </submittedName>
</protein>
<evidence type="ECO:0000256" key="4">
    <source>
        <dbReference type="ARBA" id="ARBA00023136"/>
    </source>
</evidence>
<comment type="subcellular location">
    <subcellularLocation>
        <location evidence="1">Membrane</location>
        <topology evidence="1">Multi-pass membrane protein</topology>
    </subcellularLocation>
</comment>
<keyword evidence="2" id="KW-0812">Transmembrane</keyword>
<evidence type="ECO:0000313" key="6">
    <source>
        <dbReference type="Proteomes" id="UP000004778"/>
    </source>
</evidence>
<dbReference type="HOGENOM" id="CLU_058421_1_2_11"/>
<evidence type="ECO:0000256" key="1">
    <source>
        <dbReference type="ARBA" id="ARBA00004141"/>
    </source>
</evidence>
<keyword evidence="4" id="KW-0472">Membrane</keyword>
<evidence type="ECO:0000256" key="2">
    <source>
        <dbReference type="ARBA" id="ARBA00022692"/>
    </source>
</evidence>
<dbReference type="InterPro" id="IPR032808">
    <property type="entry name" value="DoxX"/>
</dbReference>
<dbReference type="eggNOG" id="COG2259">
    <property type="taxonomic scope" value="Bacteria"/>
</dbReference>
<dbReference type="AlphaFoldDB" id="C0W8M1"/>
<dbReference type="STRING" id="103621.GCA_001067145_00317"/>
<name>C0W8M1_9ACTO</name>
<keyword evidence="3" id="KW-1133">Transmembrane helix</keyword>
<dbReference type="Pfam" id="PF07681">
    <property type="entry name" value="DoxX"/>
    <property type="match status" value="1"/>
</dbReference>
<evidence type="ECO:0000313" key="5">
    <source>
        <dbReference type="EMBL" id="EEH64924.1"/>
    </source>
</evidence>
<keyword evidence="6" id="KW-1185">Reference proteome</keyword>
<evidence type="ECO:0000256" key="3">
    <source>
        <dbReference type="ARBA" id="ARBA00022989"/>
    </source>
</evidence>
<sequence>MLARGCPAGAIAVVLLIAAHNDGGAHLVPIPSWVGTSLRRLAQAGQVREDEHMDLLRAFARPMLAASFVIDGVDAIARPQRHVEKLEKVMPTFEKAGLPPLLTSDATMLTRVSGAVSVVAGLGLATGTAPRSCAAVLAALNLPLTLVNNPVWTVRNKAQRKETLSGLMRGGAVGAGLLLAAVDREGKPSLAWRRANARAQREAMEAAYLSAAQA</sequence>
<comment type="caution">
    <text evidence="5">The sequence shown here is derived from an EMBL/GenBank/DDBJ whole genome shotgun (WGS) entry which is preliminary data.</text>
</comment>
<organism evidence="5 6">
    <name type="scientific">Actinomyces urogenitalis DSM 15434</name>
    <dbReference type="NCBI Taxonomy" id="525246"/>
    <lineage>
        <taxon>Bacteria</taxon>
        <taxon>Bacillati</taxon>
        <taxon>Actinomycetota</taxon>
        <taxon>Actinomycetes</taxon>
        <taxon>Actinomycetales</taxon>
        <taxon>Actinomycetaceae</taxon>
        <taxon>Actinomyces</taxon>
    </lineage>
</organism>
<dbReference type="EMBL" id="ACFH01000203">
    <property type="protein sequence ID" value="EEH64924.1"/>
    <property type="molecule type" value="Genomic_DNA"/>
</dbReference>
<gene>
    <name evidence="5" type="ORF">HMPREF0058_2215</name>
</gene>
<reference evidence="5 6" key="1">
    <citation type="submission" date="2009-01" db="EMBL/GenBank/DDBJ databases">
        <authorList>
            <person name="Qin X."/>
            <person name="Bachman B."/>
            <person name="Battles P."/>
            <person name="Bell A."/>
            <person name="Bess C."/>
            <person name="Bickham C."/>
            <person name="Chaboub L."/>
            <person name="Chen D."/>
            <person name="Coyle M."/>
            <person name="Deiros D.R."/>
            <person name="Dinh H."/>
            <person name="Forbes L."/>
            <person name="Fowler G."/>
            <person name="Francisco L."/>
            <person name="Fu Q."/>
            <person name="Gubbala S."/>
            <person name="Hale W."/>
            <person name="Han Y."/>
            <person name="Hemphill L."/>
            <person name="Highlander S.K."/>
            <person name="Hirani K."/>
            <person name="Hogues M."/>
            <person name="Jackson L."/>
            <person name="Jakkamsetti A."/>
            <person name="Javaid M."/>
            <person name="Jiang H."/>
            <person name="Korchina V."/>
            <person name="Kovar C."/>
            <person name="Lara F."/>
            <person name="Lee S."/>
            <person name="Mata R."/>
            <person name="Mathew T."/>
            <person name="Moen C."/>
            <person name="Morales K."/>
            <person name="Munidasa M."/>
            <person name="Nazareth L."/>
            <person name="Ngo R."/>
            <person name="Nguyen L."/>
            <person name="Okwuonu G."/>
            <person name="Ongeri F."/>
            <person name="Patil S."/>
            <person name="Petrosino J."/>
            <person name="Pham C."/>
            <person name="Pham P."/>
            <person name="Pu L.-L."/>
            <person name="Puazo M."/>
            <person name="Raj R."/>
            <person name="Reid J."/>
            <person name="Rouhana J."/>
            <person name="Saada N."/>
            <person name="Shang Y."/>
            <person name="Simmons D."/>
            <person name="Thornton R."/>
            <person name="Warren J."/>
            <person name="Weissenberger G."/>
            <person name="Zhang J."/>
            <person name="Zhang L."/>
            <person name="Zhou C."/>
            <person name="Zhu D."/>
            <person name="Muzny D."/>
            <person name="Worley K."/>
            <person name="Gibbs R."/>
        </authorList>
    </citation>
    <scope>NUCLEOTIDE SEQUENCE [LARGE SCALE GENOMIC DNA]</scope>
    <source>
        <strain evidence="5 6">DSM 15434</strain>
    </source>
</reference>
<dbReference type="Proteomes" id="UP000004778">
    <property type="component" value="Unassembled WGS sequence"/>
</dbReference>
<dbReference type="GO" id="GO:0016020">
    <property type="term" value="C:membrane"/>
    <property type="evidence" value="ECO:0007669"/>
    <property type="project" value="UniProtKB-SubCell"/>
</dbReference>
<proteinExistence type="predicted"/>
<accession>C0W8M1</accession>